<name>A0A336MHT9_CULSO</name>
<feature type="transmembrane region" description="Helical" evidence="1">
    <location>
        <begin position="25"/>
        <end position="46"/>
    </location>
</feature>
<dbReference type="VEuPathDB" id="VectorBase:CSON000015"/>
<accession>A0A336MHT9</accession>
<evidence type="ECO:0000313" key="2">
    <source>
        <dbReference type="EMBL" id="SSX28413.1"/>
    </source>
</evidence>
<dbReference type="AlphaFoldDB" id="A0A336MHT9"/>
<gene>
    <name evidence="2" type="primary">CSON000015</name>
</gene>
<sequence length="178" mass="20829">MANCESCLNCLKCQGCFLKLRLLSILMGISSIFLFRLLPAILIWIFPQSLEQIIDKFDIKELIKDNYFCLVIWPIVVILFIVRLLGIVVDVILIKGAVIRDHKHFKWYYLSFLALWLVELLLYVIGLISGVYIKMFIFGLVFFMMYTGFHVFCWIVTRNLDNHWTGNIDVPETPQEEA</sequence>
<reference evidence="2" key="1">
    <citation type="submission" date="2018-07" db="EMBL/GenBank/DDBJ databases">
        <authorList>
            <person name="Quirk P.G."/>
            <person name="Krulwich T.A."/>
        </authorList>
    </citation>
    <scope>NUCLEOTIDE SEQUENCE</scope>
</reference>
<protein>
    <submittedName>
        <fullName evidence="2">CSON000015 protein</fullName>
    </submittedName>
</protein>
<dbReference type="EMBL" id="UFQT01001005">
    <property type="protein sequence ID" value="SSX28413.1"/>
    <property type="molecule type" value="Genomic_DNA"/>
</dbReference>
<keyword evidence="1" id="KW-0472">Membrane</keyword>
<organism evidence="2">
    <name type="scientific">Culicoides sonorensis</name>
    <name type="common">Biting midge</name>
    <dbReference type="NCBI Taxonomy" id="179676"/>
    <lineage>
        <taxon>Eukaryota</taxon>
        <taxon>Metazoa</taxon>
        <taxon>Ecdysozoa</taxon>
        <taxon>Arthropoda</taxon>
        <taxon>Hexapoda</taxon>
        <taxon>Insecta</taxon>
        <taxon>Pterygota</taxon>
        <taxon>Neoptera</taxon>
        <taxon>Endopterygota</taxon>
        <taxon>Diptera</taxon>
        <taxon>Nematocera</taxon>
        <taxon>Chironomoidea</taxon>
        <taxon>Ceratopogonidae</taxon>
        <taxon>Ceratopogoninae</taxon>
        <taxon>Culicoides</taxon>
        <taxon>Monoculicoides</taxon>
    </lineage>
</organism>
<keyword evidence="1" id="KW-0812">Transmembrane</keyword>
<feature type="transmembrane region" description="Helical" evidence="1">
    <location>
        <begin position="107"/>
        <end position="128"/>
    </location>
</feature>
<evidence type="ECO:0000256" key="1">
    <source>
        <dbReference type="SAM" id="Phobius"/>
    </source>
</evidence>
<keyword evidence="1" id="KW-1133">Transmembrane helix</keyword>
<feature type="transmembrane region" description="Helical" evidence="1">
    <location>
        <begin position="135"/>
        <end position="157"/>
    </location>
</feature>
<proteinExistence type="predicted"/>
<feature type="transmembrane region" description="Helical" evidence="1">
    <location>
        <begin position="67"/>
        <end position="87"/>
    </location>
</feature>